<dbReference type="InterPro" id="IPR017853">
    <property type="entry name" value="GH"/>
</dbReference>
<dbReference type="InterPro" id="IPR037439">
    <property type="entry name" value="Branching_enzy"/>
</dbReference>
<dbReference type="RefSeq" id="WP_090594402.1">
    <property type="nucleotide sequence ID" value="NZ_LT629688.1"/>
</dbReference>
<dbReference type="SUPFAM" id="SSF81296">
    <property type="entry name" value="E set domains"/>
    <property type="match status" value="1"/>
</dbReference>
<evidence type="ECO:0000256" key="9">
    <source>
        <dbReference type="HAMAP-Rule" id="MF_00685"/>
    </source>
</evidence>
<comment type="catalytic activity">
    <reaction evidence="1 9">
        <text>Transfers a segment of a (1-&gt;4)-alpha-D-glucan chain to a primary hydroxy group in a similar glucan chain.</text>
        <dbReference type="EC" id="2.4.1.18"/>
    </reaction>
</comment>
<feature type="active site" description="Proton donor" evidence="9 10">
    <location>
        <position position="364"/>
    </location>
</feature>
<accession>A0A1G7B383</accession>
<reference evidence="13 14" key="1">
    <citation type="submission" date="2016-10" db="EMBL/GenBank/DDBJ databases">
        <authorList>
            <person name="de Groot N.N."/>
        </authorList>
    </citation>
    <scope>NUCLEOTIDE SEQUENCE [LARGE SCALE GENOMIC DNA]</scope>
    <source>
        <strain evidence="13 14">MON 2.2</strain>
    </source>
</reference>
<dbReference type="PANTHER" id="PTHR43651">
    <property type="entry name" value="1,4-ALPHA-GLUCAN-BRANCHING ENZYME"/>
    <property type="match status" value="1"/>
</dbReference>
<evidence type="ECO:0000256" key="6">
    <source>
        <dbReference type="ARBA" id="ARBA00022679"/>
    </source>
</evidence>
<keyword evidence="5 9" id="KW-0328">Glycosyltransferase</keyword>
<dbReference type="EMBL" id="LT629688">
    <property type="protein sequence ID" value="SDE20736.1"/>
    <property type="molecule type" value="Genomic_DNA"/>
</dbReference>
<dbReference type="AlphaFoldDB" id="A0A1G7B383"/>
<dbReference type="InterPro" id="IPR006407">
    <property type="entry name" value="GlgB"/>
</dbReference>
<dbReference type="GO" id="GO:0004553">
    <property type="term" value="F:hydrolase activity, hydrolyzing O-glycosyl compounds"/>
    <property type="evidence" value="ECO:0007669"/>
    <property type="project" value="InterPro"/>
</dbReference>
<dbReference type="FunFam" id="2.60.40.1180:FF:000002">
    <property type="entry name" value="1,4-alpha-glucan branching enzyme GlgB"/>
    <property type="match status" value="1"/>
</dbReference>
<dbReference type="NCBIfam" id="NF008967">
    <property type="entry name" value="PRK12313.1"/>
    <property type="match status" value="1"/>
</dbReference>
<dbReference type="InterPro" id="IPR044143">
    <property type="entry name" value="GlgB_N_E_set_prok"/>
</dbReference>
<evidence type="ECO:0000259" key="12">
    <source>
        <dbReference type="SMART" id="SM00642"/>
    </source>
</evidence>
<dbReference type="CDD" id="cd02855">
    <property type="entry name" value="E_set_GBE_prok_N"/>
    <property type="match status" value="1"/>
</dbReference>
<evidence type="ECO:0000256" key="1">
    <source>
        <dbReference type="ARBA" id="ARBA00000826"/>
    </source>
</evidence>
<dbReference type="STRING" id="675864.SAMN04489747_2801"/>
<comment type="subunit">
    <text evidence="9">Monomer.</text>
</comment>
<dbReference type="Gene3D" id="3.20.20.80">
    <property type="entry name" value="Glycosidases"/>
    <property type="match status" value="1"/>
</dbReference>
<dbReference type="GO" id="GO:0005829">
    <property type="term" value="C:cytosol"/>
    <property type="evidence" value="ECO:0007669"/>
    <property type="project" value="TreeGrafter"/>
</dbReference>
<evidence type="ECO:0000256" key="2">
    <source>
        <dbReference type="ARBA" id="ARBA00004964"/>
    </source>
</evidence>
<evidence type="ECO:0000313" key="13">
    <source>
        <dbReference type="EMBL" id="SDE20736.1"/>
    </source>
</evidence>
<name>A0A1G7B383_9ACTN</name>
<dbReference type="NCBIfam" id="TIGR01515">
    <property type="entry name" value="branching_enzym"/>
    <property type="match status" value="1"/>
</dbReference>
<evidence type="ECO:0000256" key="8">
    <source>
        <dbReference type="ARBA" id="ARBA00023277"/>
    </source>
</evidence>
<dbReference type="UniPathway" id="UPA00164"/>
<sequence>MAFDREGGLRGWDFEGFHAGHDTESWRRLGAHVLTVADDERGSVDGTRFSVWAPNAQRVQLIGDFNHYVPGEHEMQLVPGSGVWALFVEGVGAGAVYKYRVQGADGVWRDKADPMARQAEGLPSTGSIVHQSGYQWQDAEWLERRAAARPHAEPMSVYEVHLPSWRPGLTYSEMADQLVEYVTWQGFTHVELIGVAHHPFLGSWGYQVTGYFAPFASLGSPDDLRYLIDRLHQAGVGVIMDWVPGHFASDPWALANFDGTSIYEHPDPRLGQHLDWGTYIFDFGRSEVKSFLVSSALFWVDQFHIDGLRVDAVASMLYLDYSREEGQWVPNRYGGRENLEAVELLKTVNAHLYQRVPGVITVAEESTSWPGVTRPVHEGGLGFGFKWNMGWMNDSLRYISREPVHRQYHHSEITFGLVYAFSENFVLPISHDEVVHGKGSMLGKVPEDDWRKFATLRALYALQWCHPGKQLLFMGTEFGQRSEFSEDRGPDWMATSHWGHRGLQRLVKDLNDTYRAHPPLWELDNDHRGFQWIEADDAGGNVFSFLRYDEHGGAMACVVNFATEPRRDYRIGLPRDGRWREVLNTDAEIYDGTGAYGNLGAVTAVEVGSHGLPASAAVTVPPLGAVWLVHDPELSAGEAADQAVETAPEQASDVPALEAPAPTESETPTEAPAAPGTAPTASAGTAPARRAAEAGPGDRGRKGGKAGKGGKAARRSSGTGSR</sequence>
<evidence type="ECO:0000256" key="4">
    <source>
        <dbReference type="ARBA" id="ARBA00022600"/>
    </source>
</evidence>
<dbReference type="EC" id="2.4.1.18" evidence="9"/>
<comment type="function">
    <text evidence="9">Catalyzes the formation of the alpha-1,6-glucosidic linkages in glycogen by scission of a 1,4-alpha-linked oligosaccharide from growing alpha-1,4-glucan chains and the subsequent attachment of the oligosaccharide to the alpha-1,6 position.</text>
</comment>
<keyword evidence="14" id="KW-1185">Reference proteome</keyword>
<evidence type="ECO:0000313" key="14">
    <source>
        <dbReference type="Proteomes" id="UP000198546"/>
    </source>
</evidence>
<evidence type="ECO:0000256" key="3">
    <source>
        <dbReference type="ARBA" id="ARBA00009000"/>
    </source>
</evidence>
<gene>
    <name evidence="9" type="primary">glgB</name>
    <name evidence="13" type="ORF">SAMN04489747_2801</name>
</gene>
<feature type="domain" description="Glycosyl hydrolase family 13 catalytic" evidence="12">
    <location>
        <begin position="159"/>
        <end position="505"/>
    </location>
</feature>
<dbReference type="Proteomes" id="UP000198546">
    <property type="component" value="Chromosome i"/>
</dbReference>
<feature type="active site" description="Nucleophile" evidence="9 10">
    <location>
        <position position="311"/>
    </location>
</feature>
<proteinExistence type="inferred from homology"/>
<dbReference type="SUPFAM" id="SSF51011">
    <property type="entry name" value="Glycosyl hydrolase domain"/>
    <property type="match status" value="1"/>
</dbReference>
<keyword evidence="4 9" id="KW-0321">Glycogen metabolism</keyword>
<dbReference type="OrthoDB" id="9800174at2"/>
<dbReference type="Pfam" id="PF02922">
    <property type="entry name" value="CBM_48"/>
    <property type="match status" value="1"/>
</dbReference>
<dbReference type="HAMAP" id="MF_00685">
    <property type="entry name" value="GlgB"/>
    <property type="match status" value="1"/>
</dbReference>
<dbReference type="SUPFAM" id="SSF51445">
    <property type="entry name" value="(Trans)glycosidases"/>
    <property type="match status" value="1"/>
</dbReference>
<dbReference type="NCBIfam" id="NF003811">
    <property type="entry name" value="PRK05402.1"/>
    <property type="match status" value="1"/>
</dbReference>
<dbReference type="InterPro" id="IPR006048">
    <property type="entry name" value="A-amylase/branching_C"/>
</dbReference>
<dbReference type="InterPro" id="IPR004193">
    <property type="entry name" value="Glyco_hydro_13_N"/>
</dbReference>
<evidence type="ECO:0000256" key="11">
    <source>
        <dbReference type="SAM" id="MobiDB-lite"/>
    </source>
</evidence>
<evidence type="ECO:0000256" key="7">
    <source>
        <dbReference type="ARBA" id="ARBA00023056"/>
    </source>
</evidence>
<dbReference type="InterPro" id="IPR013780">
    <property type="entry name" value="Glyco_hydro_b"/>
</dbReference>
<dbReference type="SMART" id="SM00642">
    <property type="entry name" value="Aamy"/>
    <property type="match status" value="1"/>
</dbReference>
<keyword evidence="7 9" id="KW-0320">Glycogen biosynthesis</keyword>
<dbReference type="Gene3D" id="2.60.40.10">
    <property type="entry name" value="Immunoglobulins"/>
    <property type="match status" value="1"/>
</dbReference>
<dbReference type="GO" id="GO:0003844">
    <property type="term" value="F:1,4-alpha-glucan branching enzyme activity"/>
    <property type="evidence" value="ECO:0007669"/>
    <property type="project" value="UniProtKB-UniRule"/>
</dbReference>
<feature type="region of interest" description="Disordered" evidence="11">
    <location>
        <begin position="637"/>
        <end position="722"/>
    </location>
</feature>
<dbReference type="InterPro" id="IPR006047">
    <property type="entry name" value="GH13_cat_dom"/>
</dbReference>
<evidence type="ECO:0000256" key="10">
    <source>
        <dbReference type="PIRSR" id="PIRSR000463-1"/>
    </source>
</evidence>
<dbReference type="PIRSF" id="PIRSF000463">
    <property type="entry name" value="GlgB"/>
    <property type="match status" value="1"/>
</dbReference>
<dbReference type="PANTHER" id="PTHR43651:SF3">
    <property type="entry name" value="1,4-ALPHA-GLUCAN-BRANCHING ENZYME"/>
    <property type="match status" value="1"/>
</dbReference>
<dbReference type="Gene3D" id="2.60.40.1180">
    <property type="entry name" value="Golgi alpha-mannosidase II"/>
    <property type="match status" value="1"/>
</dbReference>
<dbReference type="InterPro" id="IPR013783">
    <property type="entry name" value="Ig-like_fold"/>
</dbReference>
<comment type="pathway">
    <text evidence="2 9">Glycan biosynthesis; glycogen biosynthesis.</text>
</comment>
<dbReference type="InterPro" id="IPR014756">
    <property type="entry name" value="Ig_E-set"/>
</dbReference>
<dbReference type="GO" id="GO:0043169">
    <property type="term" value="F:cation binding"/>
    <property type="evidence" value="ECO:0007669"/>
    <property type="project" value="InterPro"/>
</dbReference>
<feature type="compositionally biased region" description="Basic and acidic residues" evidence="11">
    <location>
        <begin position="690"/>
        <end position="701"/>
    </location>
</feature>
<dbReference type="CDD" id="cd11322">
    <property type="entry name" value="AmyAc_Glg_BE"/>
    <property type="match status" value="1"/>
</dbReference>
<keyword evidence="6 9" id="KW-0808">Transferase</keyword>
<dbReference type="Pfam" id="PF02806">
    <property type="entry name" value="Alpha-amylase_C"/>
    <property type="match status" value="1"/>
</dbReference>
<protein>
    <recommendedName>
        <fullName evidence="9">1,4-alpha-glucan branching enzyme GlgB</fullName>
        <ecNumber evidence="9">2.4.1.18</ecNumber>
    </recommendedName>
    <alternativeName>
        <fullName evidence="9">1,4-alpha-D-glucan:1,4-alpha-D-glucan 6-glucosyl-transferase</fullName>
    </alternativeName>
    <alternativeName>
        <fullName evidence="9">Alpha-(1-&gt;4)-glucan branching enzyme</fullName>
    </alternativeName>
    <alternativeName>
        <fullName evidence="9">Glycogen branching enzyme</fullName>
        <shortName evidence="9">BE</shortName>
    </alternativeName>
</protein>
<comment type="similarity">
    <text evidence="3 9">Belongs to the glycosyl hydrolase 13 family. GlgB subfamily.</text>
</comment>
<keyword evidence="8 9" id="KW-0119">Carbohydrate metabolism</keyword>
<evidence type="ECO:0000256" key="5">
    <source>
        <dbReference type="ARBA" id="ARBA00022676"/>
    </source>
</evidence>
<dbReference type="GO" id="GO:0005978">
    <property type="term" value="P:glycogen biosynthetic process"/>
    <property type="evidence" value="ECO:0007669"/>
    <property type="project" value="UniProtKB-UniRule"/>
</dbReference>
<dbReference type="FunFam" id="3.20.20.80:FF:000003">
    <property type="entry name" value="1,4-alpha-glucan branching enzyme GlgB"/>
    <property type="match status" value="1"/>
</dbReference>
<organism evidence="13 14">
    <name type="scientific">Auraticoccus monumenti</name>
    <dbReference type="NCBI Taxonomy" id="675864"/>
    <lineage>
        <taxon>Bacteria</taxon>
        <taxon>Bacillati</taxon>
        <taxon>Actinomycetota</taxon>
        <taxon>Actinomycetes</taxon>
        <taxon>Propionibacteriales</taxon>
        <taxon>Propionibacteriaceae</taxon>
        <taxon>Auraticoccus</taxon>
    </lineage>
</organism>
<feature type="compositionally biased region" description="Low complexity" evidence="11">
    <location>
        <begin position="655"/>
        <end position="689"/>
    </location>
</feature>